<keyword evidence="1" id="KW-0812">Transmembrane</keyword>
<comment type="caution">
    <text evidence="2">The sequence shown here is derived from an EMBL/GenBank/DDBJ whole genome shotgun (WGS) entry which is preliminary data.</text>
</comment>
<feature type="transmembrane region" description="Helical" evidence="1">
    <location>
        <begin position="61"/>
        <end position="79"/>
    </location>
</feature>
<proteinExistence type="predicted"/>
<feature type="transmembrane region" description="Helical" evidence="1">
    <location>
        <begin position="21"/>
        <end position="41"/>
    </location>
</feature>
<organism evidence="2 3">
    <name type="scientific">Hornefia porci</name>
    <dbReference type="NCBI Taxonomy" id="2652292"/>
    <lineage>
        <taxon>Bacteria</taxon>
        <taxon>Bacillati</taxon>
        <taxon>Bacillota</taxon>
        <taxon>Clostridia</taxon>
        <taxon>Peptostreptococcales</taxon>
        <taxon>Anaerovoracaceae</taxon>
        <taxon>Hornefia</taxon>
    </lineage>
</organism>
<dbReference type="Pfam" id="PF10920">
    <property type="entry name" value="DUF2705"/>
    <property type="match status" value="1"/>
</dbReference>
<dbReference type="Proteomes" id="UP000187404">
    <property type="component" value="Unassembled WGS sequence"/>
</dbReference>
<name>A0A1Q9JHC8_9FIRM</name>
<dbReference type="STRING" id="1261640.BHK98_05280"/>
<dbReference type="EMBL" id="MJIE01000001">
    <property type="protein sequence ID" value="OLR55531.1"/>
    <property type="molecule type" value="Genomic_DNA"/>
</dbReference>
<gene>
    <name evidence="2" type="ORF">BHK98_05280</name>
</gene>
<sequence>MFMKDFVARIYGNKIRCCVTLIVLLLPVLDIVIYCCNLIRSGGSTIAPAYGTFLASNTTDHLVQIILLWFLPLYTLVITGEGPLEDRHRGYHRALMGRMGRNAYYTENIKCSFVFVFFLVSIALLINLGLVSILCHGGKYIPIEMDDSPENLLYNLSNAHPFLANLGFIFVTAFLAGLISTVGTALALVTADRKIVYTVTFFLWFVPTSTNSSLLLVMQPFTEYDFETLLPIFLIVTAGYLILIRVLCFWKIRVSALE</sequence>
<keyword evidence="1" id="KW-1133">Transmembrane helix</keyword>
<dbReference type="InterPro" id="IPR024295">
    <property type="entry name" value="DUF2705"/>
</dbReference>
<accession>A0A1Q9JHC8</accession>
<reference evidence="2 3" key="1">
    <citation type="journal article" date="2016" name="Appl. Environ. Microbiol.">
        <title>Function and Phylogeny of Bacterial Butyryl Coenzyme A:Acetate Transferases and Their Diversity in the Proximal Colon of Swine.</title>
        <authorList>
            <person name="Trachsel J."/>
            <person name="Bayles D.O."/>
            <person name="Looft T."/>
            <person name="Levine U.Y."/>
            <person name="Allen H.K."/>
        </authorList>
    </citation>
    <scope>NUCLEOTIDE SEQUENCE [LARGE SCALE GENOMIC DNA]</scope>
    <source>
        <strain evidence="2 3">68-3-10</strain>
    </source>
</reference>
<protein>
    <submittedName>
        <fullName evidence="2">Uncharacterized protein</fullName>
    </submittedName>
</protein>
<dbReference type="AlphaFoldDB" id="A0A1Q9JHC8"/>
<keyword evidence="3" id="KW-1185">Reference proteome</keyword>
<feature type="transmembrane region" description="Helical" evidence="1">
    <location>
        <begin position="229"/>
        <end position="250"/>
    </location>
</feature>
<dbReference type="OrthoDB" id="2067518at2"/>
<dbReference type="RefSeq" id="WP_075712524.1">
    <property type="nucleotide sequence ID" value="NZ_MJIE01000001.1"/>
</dbReference>
<evidence type="ECO:0000313" key="3">
    <source>
        <dbReference type="Proteomes" id="UP000187404"/>
    </source>
</evidence>
<feature type="transmembrane region" description="Helical" evidence="1">
    <location>
        <begin position="111"/>
        <end position="134"/>
    </location>
</feature>
<evidence type="ECO:0000256" key="1">
    <source>
        <dbReference type="SAM" id="Phobius"/>
    </source>
</evidence>
<feature type="transmembrane region" description="Helical" evidence="1">
    <location>
        <begin position="195"/>
        <end position="217"/>
    </location>
</feature>
<keyword evidence="1" id="KW-0472">Membrane</keyword>
<evidence type="ECO:0000313" key="2">
    <source>
        <dbReference type="EMBL" id="OLR55531.1"/>
    </source>
</evidence>
<feature type="transmembrane region" description="Helical" evidence="1">
    <location>
        <begin position="162"/>
        <end position="188"/>
    </location>
</feature>